<feature type="non-terminal residue" evidence="2">
    <location>
        <position position="1"/>
    </location>
</feature>
<dbReference type="EMBL" id="UYJE01008650">
    <property type="protein sequence ID" value="VDI65787.1"/>
    <property type="molecule type" value="Genomic_DNA"/>
</dbReference>
<keyword evidence="3" id="KW-1185">Reference proteome</keyword>
<accession>A0A8B6GM39</accession>
<protein>
    <submittedName>
        <fullName evidence="2">Uncharacterized protein</fullName>
    </submittedName>
</protein>
<sequence>EKSTTTKEPSTVPEPGPSEGFRCRCTARFSNRRELYLHGMQHHYQTGAGGLQSRPWTHDEAPWEVEEDEALRTVYEANAPLILENHSESSVTSTYNVPLTNDFTVPQLMEQAERLYDRQGHAFRLNLEFGLILRHTELETTVTSGHFRTSHSFKDPSIFHAVKTSTD</sequence>
<evidence type="ECO:0000256" key="1">
    <source>
        <dbReference type="SAM" id="MobiDB-lite"/>
    </source>
</evidence>
<gene>
    <name evidence="2" type="ORF">MGAL_10B079443</name>
</gene>
<evidence type="ECO:0000313" key="2">
    <source>
        <dbReference type="EMBL" id="VDI65787.1"/>
    </source>
</evidence>
<organism evidence="2 3">
    <name type="scientific">Mytilus galloprovincialis</name>
    <name type="common">Mediterranean mussel</name>
    <dbReference type="NCBI Taxonomy" id="29158"/>
    <lineage>
        <taxon>Eukaryota</taxon>
        <taxon>Metazoa</taxon>
        <taxon>Spiralia</taxon>
        <taxon>Lophotrochozoa</taxon>
        <taxon>Mollusca</taxon>
        <taxon>Bivalvia</taxon>
        <taxon>Autobranchia</taxon>
        <taxon>Pteriomorphia</taxon>
        <taxon>Mytilida</taxon>
        <taxon>Mytiloidea</taxon>
        <taxon>Mytilidae</taxon>
        <taxon>Mytilinae</taxon>
        <taxon>Mytilus</taxon>
    </lineage>
</organism>
<name>A0A8B6GM39_MYTGA</name>
<dbReference type="Proteomes" id="UP000596742">
    <property type="component" value="Unassembled WGS sequence"/>
</dbReference>
<dbReference type="AlphaFoldDB" id="A0A8B6GM39"/>
<dbReference type="OrthoDB" id="6138345at2759"/>
<proteinExistence type="predicted"/>
<reference evidence="2" key="1">
    <citation type="submission" date="2018-11" db="EMBL/GenBank/DDBJ databases">
        <authorList>
            <person name="Alioto T."/>
            <person name="Alioto T."/>
        </authorList>
    </citation>
    <scope>NUCLEOTIDE SEQUENCE</scope>
</reference>
<evidence type="ECO:0000313" key="3">
    <source>
        <dbReference type="Proteomes" id="UP000596742"/>
    </source>
</evidence>
<comment type="caution">
    <text evidence="2">The sequence shown here is derived from an EMBL/GenBank/DDBJ whole genome shotgun (WGS) entry which is preliminary data.</text>
</comment>
<feature type="region of interest" description="Disordered" evidence="1">
    <location>
        <begin position="1"/>
        <end position="20"/>
    </location>
</feature>